<dbReference type="PANTHER" id="PTHR42941">
    <property type="entry name" value="SLL1037 PROTEIN"/>
    <property type="match status" value="1"/>
</dbReference>
<dbReference type="Pfam" id="PF16868">
    <property type="entry name" value="NMT1_3"/>
    <property type="match status" value="1"/>
</dbReference>
<sequence length="319" mass="34692">MLSTLKLLSLAFPLIVLAATPVKADVNITFKSAPQSSSYHEIGAELSKALQDGSGGTITIVDEPSTGSSQNVLDVEMAKDDYMFMSQPVLVDLAQQGKAMFANKQSKAFDNIRALFPAPSLTMHFVMAREEAVLSFPELSGKSLQTENGTFAAREAAKYIKLFGLEGSVSIVDGNPKDALANMKDDKVAGFVVAGFWPMPMVEKIANEYSVNLLNMDAGELTKTRRTRMVIPAGTYAGQLDDVIAASVPMVVYTTAAMDTETAYLLTKAFWKVRPGLIKQSAWWNGVDDELLVNITHQLHPGAIKFYKEMGLPIAEDQK</sequence>
<keyword evidence="3" id="KW-1185">Reference proteome</keyword>
<reference evidence="2" key="1">
    <citation type="submission" date="2022-11" db="EMBL/GenBank/DDBJ databases">
        <title>Draft genome sequence of Hoeflea poritis E7-10 and Hoeflea prorocentri PM5-8, separated from scleractinian coral Porites lutea and marine dinoflagellate.</title>
        <authorList>
            <person name="Zhang G."/>
            <person name="Wei Q."/>
            <person name="Cai L."/>
        </authorList>
    </citation>
    <scope>NUCLEOTIDE SEQUENCE</scope>
    <source>
        <strain evidence="2">PM5-8</strain>
    </source>
</reference>
<feature type="chain" id="PRO_5040726855" evidence="1">
    <location>
        <begin position="19"/>
        <end position="319"/>
    </location>
</feature>
<proteinExistence type="predicted"/>
<dbReference type="PANTHER" id="PTHR42941:SF1">
    <property type="entry name" value="SLL1037 PROTEIN"/>
    <property type="match status" value="1"/>
</dbReference>
<dbReference type="EMBL" id="JAPJZI010000001">
    <property type="protein sequence ID" value="MDA5398856.1"/>
    <property type="molecule type" value="Genomic_DNA"/>
</dbReference>
<evidence type="ECO:0000256" key="1">
    <source>
        <dbReference type="SAM" id="SignalP"/>
    </source>
</evidence>
<dbReference type="SUPFAM" id="SSF53850">
    <property type="entry name" value="Periplasmic binding protein-like II"/>
    <property type="match status" value="1"/>
</dbReference>
<dbReference type="Gene3D" id="3.40.190.10">
    <property type="entry name" value="Periplasmic binding protein-like II"/>
    <property type="match status" value="2"/>
</dbReference>
<protein>
    <submittedName>
        <fullName evidence="2">TAXI family TRAP transporter solute-binding subunit</fullName>
    </submittedName>
</protein>
<keyword evidence="1" id="KW-0732">Signal</keyword>
<organism evidence="2 3">
    <name type="scientific">Hoeflea prorocentri</name>
    <dbReference type="NCBI Taxonomy" id="1922333"/>
    <lineage>
        <taxon>Bacteria</taxon>
        <taxon>Pseudomonadati</taxon>
        <taxon>Pseudomonadota</taxon>
        <taxon>Alphaproteobacteria</taxon>
        <taxon>Hyphomicrobiales</taxon>
        <taxon>Rhizobiaceae</taxon>
        <taxon>Hoeflea</taxon>
    </lineage>
</organism>
<feature type="signal peptide" evidence="1">
    <location>
        <begin position="1"/>
        <end position="18"/>
    </location>
</feature>
<dbReference type="InterPro" id="IPR011852">
    <property type="entry name" value="TRAP_TAXI"/>
</dbReference>
<gene>
    <name evidence="2" type="ORF">OQ273_09770</name>
</gene>
<dbReference type="Proteomes" id="UP001151234">
    <property type="component" value="Unassembled WGS sequence"/>
</dbReference>
<evidence type="ECO:0000313" key="2">
    <source>
        <dbReference type="EMBL" id="MDA5398856.1"/>
    </source>
</evidence>
<accession>A0A9X3UI65</accession>
<comment type="caution">
    <text evidence="2">The sequence shown here is derived from an EMBL/GenBank/DDBJ whole genome shotgun (WGS) entry which is preliminary data.</text>
</comment>
<dbReference type="NCBIfam" id="TIGR02122">
    <property type="entry name" value="TRAP_TAXI"/>
    <property type="match status" value="1"/>
</dbReference>
<evidence type="ECO:0000313" key="3">
    <source>
        <dbReference type="Proteomes" id="UP001151234"/>
    </source>
</evidence>
<dbReference type="AlphaFoldDB" id="A0A9X3UI65"/>
<name>A0A9X3UI65_9HYPH</name>
<dbReference type="RefSeq" id="WP_271292103.1">
    <property type="nucleotide sequence ID" value="NZ_JAPJZI010000001.1"/>
</dbReference>